<dbReference type="Proteomes" id="UP001152622">
    <property type="component" value="Chromosome 14"/>
</dbReference>
<evidence type="ECO:0000313" key="2">
    <source>
        <dbReference type="EMBL" id="KAJ8343043.1"/>
    </source>
</evidence>
<reference evidence="2" key="1">
    <citation type="journal article" date="2023" name="Science">
        <title>Genome structures resolve the early diversification of teleost fishes.</title>
        <authorList>
            <person name="Parey E."/>
            <person name="Louis A."/>
            <person name="Montfort J."/>
            <person name="Bouchez O."/>
            <person name="Roques C."/>
            <person name="Iampietro C."/>
            <person name="Lluch J."/>
            <person name="Castinel A."/>
            <person name="Donnadieu C."/>
            <person name="Desvignes T."/>
            <person name="Floi Bucao C."/>
            <person name="Jouanno E."/>
            <person name="Wen M."/>
            <person name="Mejri S."/>
            <person name="Dirks R."/>
            <person name="Jansen H."/>
            <person name="Henkel C."/>
            <person name="Chen W.J."/>
            <person name="Zahm M."/>
            <person name="Cabau C."/>
            <person name="Klopp C."/>
            <person name="Thompson A.W."/>
            <person name="Robinson-Rechavi M."/>
            <person name="Braasch I."/>
            <person name="Lecointre G."/>
            <person name="Bobe J."/>
            <person name="Postlethwait J.H."/>
            <person name="Berthelot C."/>
            <person name="Roest Crollius H."/>
            <person name="Guiguen Y."/>
        </authorList>
    </citation>
    <scope>NUCLEOTIDE SEQUENCE</scope>
    <source>
        <strain evidence="2">WJC10195</strain>
    </source>
</reference>
<dbReference type="EMBL" id="JAINUF010000014">
    <property type="protein sequence ID" value="KAJ8343043.1"/>
    <property type="molecule type" value="Genomic_DNA"/>
</dbReference>
<sequence length="91" mass="10287">MSQDRMLSTRPAPTLIECLIWKASACEVEQRGLLQIADRLEDSAWLGSRCPRQPALQRGVRPAVCDKKRRPFRLTGPKRSSLLAQPYTPDP</sequence>
<evidence type="ECO:0000313" key="3">
    <source>
        <dbReference type="Proteomes" id="UP001152622"/>
    </source>
</evidence>
<organism evidence="2 3">
    <name type="scientific">Synaphobranchus kaupii</name>
    <name type="common">Kaup's arrowtooth eel</name>
    <dbReference type="NCBI Taxonomy" id="118154"/>
    <lineage>
        <taxon>Eukaryota</taxon>
        <taxon>Metazoa</taxon>
        <taxon>Chordata</taxon>
        <taxon>Craniata</taxon>
        <taxon>Vertebrata</taxon>
        <taxon>Euteleostomi</taxon>
        <taxon>Actinopterygii</taxon>
        <taxon>Neopterygii</taxon>
        <taxon>Teleostei</taxon>
        <taxon>Anguilliformes</taxon>
        <taxon>Synaphobranchidae</taxon>
        <taxon>Synaphobranchus</taxon>
    </lineage>
</organism>
<evidence type="ECO:0000256" key="1">
    <source>
        <dbReference type="SAM" id="MobiDB-lite"/>
    </source>
</evidence>
<dbReference type="AlphaFoldDB" id="A0A9Q1EQA3"/>
<feature type="region of interest" description="Disordered" evidence="1">
    <location>
        <begin position="68"/>
        <end position="91"/>
    </location>
</feature>
<comment type="caution">
    <text evidence="2">The sequence shown here is derived from an EMBL/GenBank/DDBJ whole genome shotgun (WGS) entry which is preliminary data.</text>
</comment>
<proteinExistence type="predicted"/>
<protein>
    <submittedName>
        <fullName evidence="2">Uncharacterized protein</fullName>
    </submittedName>
</protein>
<name>A0A9Q1EQA3_SYNKA</name>
<accession>A0A9Q1EQA3</accession>
<keyword evidence="3" id="KW-1185">Reference proteome</keyword>
<gene>
    <name evidence="2" type="ORF">SKAU_G00329710</name>
</gene>